<keyword evidence="2" id="KW-1185">Reference proteome</keyword>
<proteinExistence type="predicted"/>
<evidence type="ECO:0000313" key="1">
    <source>
        <dbReference type="EMBL" id="ARO14238.1"/>
    </source>
</evidence>
<dbReference type="AlphaFoldDB" id="A0A1W6NYB6"/>
<dbReference type="KEGG" id="kro:BVG79_00886"/>
<protein>
    <submittedName>
        <fullName evidence="1">Uncharacterized protein</fullName>
    </submittedName>
</protein>
<gene>
    <name evidence="1" type="ORF">BVG79_00886</name>
</gene>
<dbReference type="EMBL" id="CP019937">
    <property type="protein sequence ID" value="ARO14238.1"/>
    <property type="molecule type" value="Genomic_DNA"/>
</dbReference>
<accession>A0A1W6NYB6</accession>
<sequence>MTQAFQTQKKFAFIVRGKIAFRRWDKILPFDHIIELIC</sequence>
<organism evidence="1 2">
    <name type="scientific">Ketogulonicigenium robustum</name>
    <dbReference type="NCBI Taxonomy" id="92947"/>
    <lineage>
        <taxon>Bacteria</taxon>
        <taxon>Pseudomonadati</taxon>
        <taxon>Pseudomonadota</taxon>
        <taxon>Alphaproteobacteria</taxon>
        <taxon>Rhodobacterales</taxon>
        <taxon>Roseobacteraceae</taxon>
        <taxon>Ketogulonicigenium</taxon>
    </lineage>
</organism>
<name>A0A1W6NYB6_9RHOB</name>
<dbReference type="Proteomes" id="UP000242447">
    <property type="component" value="Chromosome"/>
</dbReference>
<evidence type="ECO:0000313" key="2">
    <source>
        <dbReference type="Proteomes" id="UP000242447"/>
    </source>
</evidence>
<reference evidence="1 2" key="1">
    <citation type="submission" date="2017-02" db="EMBL/GenBank/DDBJ databases">
        <title>Ketogulonicigenium robustum SPU B003 Genome sequencing and assembly.</title>
        <authorList>
            <person name="Li Y."/>
            <person name="Liu L."/>
            <person name="Wang C."/>
            <person name="Zhang M."/>
            <person name="Zhang T."/>
            <person name="Zhang Y."/>
        </authorList>
    </citation>
    <scope>NUCLEOTIDE SEQUENCE [LARGE SCALE GENOMIC DNA]</scope>
    <source>
        <strain evidence="1 2">SPU_B003</strain>
    </source>
</reference>